<keyword evidence="1" id="KW-0812">Transmembrane</keyword>
<gene>
    <name evidence="2" type="ORF">UCDDS831_g05525</name>
</gene>
<reference evidence="2 3" key="1">
    <citation type="submission" date="2015-03" db="EMBL/GenBank/DDBJ databases">
        <authorList>
            <person name="Morales-Cruz A."/>
            <person name="Amrine K.C."/>
            <person name="Cantu D."/>
        </authorList>
    </citation>
    <scope>NUCLEOTIDE SEQUENCE [LARGE SCALE GENOMIC DNA]</scope>
    <source>
        <strain evidence="2">DS831</strain>
    </source>
</reference>
<evidence type="ECO:0000256" key="1">
    <source>
        <dbReference type="SAM" id="Phobius"/>
    </source>
</evidence>
<evidence type="ECO:0000313" key="3">
    <source>
        <dbReference type="Proteomes" id="UP000034182"/>
    </source>
</evidence>
<accession>A0A0G2GR76</accession>
<name>A0A0G2GR76_9PEZI</name>
<dbReference type="InterPro" id="IPR046368">
    <property type="entry name" value="Tag1"/>
</dbReference>
<keyword evidence="1" id="KW-0472">Membrane</keyword>
<dbReference type="PANTHER" id="PTHR35895">
    <property type="entry name" value="CHROMOSOME 16, WHOLE GENOME SHOTGUN SEQUENCE"/>
    <property type="match status" value="1"/>
</dbReference>
<feature type="transmembrane region" description="Helical" evidence="1">
    <location>
        <begin position="39"/>
        <end position="62"/>
    </location>
</feature>
<dbReference type="PANTHER" id="PTHR35895:SF1">
    <property type="entry name" value="LIPID-BINDING SERUM GLYCOPROTEIN C-TERMINAL DOMAIN-CONTAINING PROTEIN"/>
    <property type="match status" value="1"/>
</dbReference>
<protein>
    <submittedName>
        <fullName evidence="2">Putative pre-mrna processing factor 4like protein</fullName>
    </submittedName>
</protein>
<dbReference type="SUPFAM" id="SSF117070">
    <property type="entry name" value="LEA14-like"/>
    <property type="match status" value="1"/>
</dbReference>
<sequence length="340" mass="37045">MDTSKSAGSNVESNGDTTSGFVKKESFGSKAKRHCARFWWLWLIVFAIIVLVVVLPIIYVGVPHKGQKELDKADIEVTRQGISDPKPNSFHLVLNNKVTSSSSYHPTLSSFNGSLFLEDSLPDIKPFGYITIPEVKSESEVQVDVEQDVEVADMDQFIAYNKLVISSEEFRLGLRGRPSVKLDGLPSFDVDYNKVVTMKGLNKLAGLAITSADIRTTPEPDGATLLGTLFIPNPSVLGVSMGNVTMDLSVNGTYIGYTLIPDLNLMPGNNTFNMRSYVDTKLVLGLVTKQYTDFVLPLDIIGNSSINSAGDRIPWLEAAIKENTIRYDLDLSTALGGGGS</sequence>
<dbReference type="AlphaFoldDB" id="A0A0G2GR76"/>
<evidence type="ECO:0000313" key="2">
    <source>
        <dbReference type="EMBL" id="KKY19320.1"/>
    </source>
</evidence>
<keyword evidence="1" id="KW-1133">Transmembrane helix</keyword>
<dbReference type="Pfam" id="PF12505">
    <property type="entry name" value="DUF3712"/>
    <property type="match status" value="1"/>
</dbReference>
<comment type="caution">
    <text evidence="2">The sequence shown here is derived from an EMBL/GenBank/DDBJ whole genome shotgun (WGS) entry which is preliminary data.</text>
</comment>
<reference evidence="2 3" key="2">
    <citation type="submission" date="2015-05" db="EMBL/GenBank/DDBJ databases">
        <title>Distinctive expansion of gene families associated with plant cell wall degradation and secondary metabolism in the genomes of grapevine trunk pathogens.</title>
        <authorList>
            <person name="Lawrence D.P."/>
            <person name="Travadon R."/>
            <person name="Rolshausen P.E."/>
            <person name="Baumgartner K."/>
        </authorList>
    </citation>
    <scope>NUCLEOTIDE SEQUENCE [LARGE SCALE GENOMIC DNA]</scope>
    <source>
        <strain evidence="2">DS831</strain>
    </source>
</reference>
<organism evidence="2 3">
    <name type="scientific">Diplodia seriata</name>
    <dbReference type="NCBI Taxonomy" id="420778"/>
    <lineage>
        <taxon>Eukaryota</taxon>
        <taxon>Fungi</taxon>
        <taxon>Dikarya</taxon>
        <taxon>Ascomycota</taxon>
        <taxon>Pezizomycotina</taxon>
        <taxon>Dothideomycetes</taxon>
        <taxon>Dothideomycetes incertae sedis</taxon>
        <taxon>Botryosphaeriales</taxon>
        <taxon>Botryosphaeriaceae</taxon>
        <taxon>Diplodia</taxon>
    </lineage>
</organism>
<dbReference type="EMBL" id="LAQI01000113">
    <property type="protein sequence ID" value="KKY19320.1"/>
    <property type="molecule type" value="Genomic_DNA"/>
</dbReference>
<proteinExistence type="predicted"/>
<dbReference type="Proteomes" id="UP000034182">
    <property type="component" value="Unassembled WGS sequence"/>
</dbReference>
<dbReference type="InterPro" id="IPR022185">
    <property type="entry name" value="DUF3712"/>
</dbReference>
<dbReference type="GO" id="GO:0000329">
    <property type="term" value="C:fungal-type vacuole membrane"/>
    <property type="evidence" value="ECO:0007669"/>
    <property type="project" value="InterPro"/>
</dbReference>